<dbReference type="EMBL" id="MDJZ01000017">
    <property type="protein sequence ID" value="OUE23585.1"/>
    <property type="molecule type" value="Genomic_DNA"/>
</dbReference>
<dbReference type="AlphaFoldDB" id="A0A251YH53"/>
<sequence>MSKTTERRGISRVNVILVSVFGAGALICAVTGNVPGAVVLTVFGVLGLAGALYAARPGARDVTRINGLEYRDERDGRLAQQGFAVVGVAALVISVAAFVVTTLMGRIDWFIWGQTMALAIVWGIANSVVVRRS</sequence>
<dbReference type="Proteomes" id="UP000195101">
    <property type="component" value="Unassembled WGS sequence"/>
</dbReference>
<dbReference type="OrthoDB" id="5118944at2"/>
<feature type="transmembrane region" description="Helical" evidence="1">
    <location>
        <begin position="109"/>
        <end position="130"/>
    </location>
</feature>
<evidence type="ECO:0000256" key="1">
    <source>
        <dbReference type="SAM" id="Phobius"/>
    </source>
</evidence>
<organism evidence="2 3">
    <name type="scientific">Clavibacter michiganensis</name>
    <dbReference type="NCBI Taxonomy" id="28447"/>
    <lineage>
        <taxon>Bacteria</taxon>
        <taxon>Bacillati</taxon>
        <taxon>Actinomycetota</taxon>
        <taxon>Actinomycetes</taxon>
        <taxon>Micrococcales</taxon>
        <taxon>Microbacteriaceae</taxon>
        <taxon>Clavibacter</taxon>
    </lineage>
</organism>
<keyword evidence="3" id="KW-1185">Reference proteome</keyword>
<dbReference type="RefSeq" id="WP_086515526.1">
    <property type="nucleotide sequence ID" value="NZ_MDJZ01000017.1"/>
</dbReference>
<protein>
    <submittedName>
        <fullName evidence="2">Uncharacterized protein</fullName>
    </submittedName>
</protein>
<evidence type="ECO:0000313" key="3">
    <source>
        <dbReference type="Proteomes" id="UP000195101"/>
    </source>
</evidence>
<name>A0A251YH53_9MICO</name>
<proteinExistence type="predicted"/>
<keyword evidence="1" id="KW-1133">Transmembrane helix</keyword>
<comment type="caution">
    <text evidence="2">The sequence shown here is derived from an EMBL/GenBank/DDBJ whole genome shotgun (WGS) entry which is preliminary data.</text>
</comment>
<gene>
    <name evidence="2" type="ORF">BFL37_13050</name>
</gene>
<feature type="transmembrane region" description="Helical" evidence="1">
    <location>
        <begin position="12"/>
        <end position="32"/>
    </location>
</feature>
<reference evidence="2 3" key="1">
    <citation type="submission" date="2016-08" db="EMBL/GenBank/DDBJ databases">
        <title>Genome sequence of Clavibacter michiganensis spp strain CFBP8019.</title>
        <authorList>
            <person name="Thapa S.P."/>
            <person name="Coaker G."/>
            <person name="Jacques M.-A."/>
        </authorList>
    </citation>
    <scope>NUCLEOTIDE SEQUENCE [LARGE SCALE GENOMIC DNA]</scope>
    <source>
        <strain evidence="2">CFBP8019</strain>
    </source>
</reference>
<keyword evidence="1" id="KW-0812">Transmembrane</keyword>
<accession>A0A251YH53</accession>
<feature type="transmembrane region" description="Helical" evidence="1">
    <location>
        <begin position="83"/>
        <end position="103"/>
    </location>
</feature>
<evidence type="ECO:0000313" key="2">
    <source>
        <dbReference type="EMBL" id="OUE23585.1"/>
    </source>
</evidence>
<keyword evidence="1" id="KW-0472">Membrane</keyword>
<feature type="transmembrane region" description="Helical" evidence="1">
    <location>
        <begin position="38"/>
        <end position="55"/>
    </location>
</feature>